<proteinExistence type="predicted"/>
<evidence type="ECO:0000256" key="1">
    <source>
        <dbReference type="SAM" id="Phobius"/>
    </source>
</evidence>
<keyword evidence="1" id="KW-0472">Membrane</keyword>
<dbReference type="EMBL" id="DF836357">
    <property type="protein sequence ID" value="GAN04593.1"/>
    <property type="molecule type" value="Genomic_DNA"/>
</dbReference>
<dbReference type="Proteomes" id="UP000053815">
    <property type="component" value="Unassembled WGS sequence"/>
</dbReference>
<keyword evidence="1" id="KW-1133">Transmembrane helix</keyword>
<reference evidence="2" key="1">
    <citation type="submission" date="2014-09" db="EMBL/GenBank/DDBJ databases">
        <title>Draft genome sequence of an oleaginous Mucoromycotina fungus Mucor ambiguus NBRC6742.</title>
        <authorList>
            <person name="Takeda I."/>
            <person name="Yamane N."/>
            <person name="Morita T."/>
            <person name="Tamano K."/>
            <person name="Machida M."/>
            <person name="Baker S."/>
            <person name="Koike H."/>
        </authorList>
    </citation>
    <scope>NUCLEOTIDE SEQUENCE</scope>
    <source>
        <strain evidence="2">NBRC 6742</strain>
    </source>
</reference>
<dbReference type="AlphaFoldDB" id="A0A0C9MRC1"/>
<keyword evidence="3" id="KW-1185">Reference proteome</keyword>
<protein>
    <submittedName>
        <fullName evidence="2">Uncharacterized protein</fullName>
    </submittedName>
</protein>
<accession>A0A0C9MRC1</accession>
<evidence type="ECO:0000313" key="3">
    <source>
        <dbReference type="Proteomes" id="UP000053815"/>
    </source>
</evidence>
<keyword evidence="1" id="KW-0812">Transmembrane</keyword>
<name>A0A0C9MRC1_9FUNG</name>
<evidence type="ECO:0000313" key="2">
    <source>
        <dbReference type="EMBL" id="GAN04593.1"/>
    </source>
</evidence>
<gene>
    <name evidence="2" type="ORF">MAM1_0068d04054</name>
</gene>
<sequence>MNSLGSRFCCGCCSLAVLVMLSLVGNFVLFAAAVAVYLLSWRLLSVRFCCRYRSLAVLMMLYRVSLVLSAAAASIYFWLSW</sequence>
<feature type="transmembrane region" description="Helical" evidence="1">
    <location>
        <begin position="60"/>
        <end position="79"/>
    </location>
</feature>
<organism evidence="2">
    <name type="scientific">Mucor ambiguus</name>
    <dbReference type="NCBI Taxonomy" id="91626"/>
    <lineage>
        <taxon>Eukaryota</taxon>
        <taxon>Fungi</taxon>
        <taxon>Fungi incertae sedis</taxon>
        <taxon>Mucoromycota</taxon>
        <taxon>Mucoromycotina</taxon>
        <taxon>Mucoromycetes</taxon>
        <taxon>Mucorales</taxon>
        <taxon>Mucorineae</taxon>
        <taxon>Mucoraceae</taxon>
        <taxon>Mucor</taxon>
    </lineage>
</organism>
<feature type="transmembrane region" description="Helical" evidence="1">
    <location>
        <begin position="15"/>
        <end position="39"/>
    </location>
</feature>